<protein>
    <submittedName>
        <fullName evidence="1">Uncharacterized protein</fullName>
    </submittedName>
</protein>
<reference evidence="1" key="1">
    <citation type="journal article" date="2014" name="Int. J. Syst. Evol. Microbiol.">
        <title>Complete genome sequence of Corynebacterium casei LMG S-19264T (=DSM 44701T), isolated from a smear-ripened cheese.</title>
        <authorList>
            <consortium name="US DOE Joint Genome Institute (JGI-PGF)"/>
            <person name="Walter F."/>
            <person name="Albersmeier A."/>
            <person name="Kalinowski J."/>
            <person name="Ruckert C."/>
        </authorList>
    </citation>
    <scope>NUCLEOTIDE SEQUENCE</scope>
    <source>
        <strain evidence="1">JCM 17820</strain>
    </source>
</reference>
<keyword evidence="2" id="KW-1185">Reference proteome</keyword>
<dbReference type="RefSeq" id="WP_189002008.1">
    <property type="nucleotide sequence ID" value="NZ_BMOU01000008.1"/>
</dbReference>
<dbReference type="Proteomes" id="UP000605784">
    <property type="component" value="Unassembled WGS sequence"/>
</dbReference>
<evidence type="ECO:0000313" key="2">
    <source>
        <dbReference type="Proteomes" id="UP000605784"/>
    </source>
</evidence>
<organism evidence="1 2">
    <name type="scientific">Haloarcula pellucida</name>
    <dbReference type="NCBI Taxonomy" id="1427151"/>
    <lineage>
        <taxon>Archaea</taxon>
        <taxon>Methanobacteriati</taxon>
        <taxon>Methanobacteriota</taxon>
        <taxon>Stenosarchaea group</taxon>
        <taxon>Halobacteria</taxon>
        <taxon>Halobacteriales</taxon>
        <taxon>Haloarculaceae</taxon>
        <taxon>Haloarcula</taxon>
    </lineage>
</organism>
<evidence type="ECO:0000313" key="1">
    <source>
        <dbReference type="EMBL" id="GGO03493.1"/>
    </source>
</evidence>
<dbReference type="EMBL" id="BMOU01000008">
    <property type="protein sequence ID" value="GGO03493.1"/>
    <property type="molecule type" value="Genomic_DNA"/>
</dbReference>
<name>A0A830GS84_9EURY</name>
<gene>
    <name evidence="1" type="ORF">GCM10009030_39190</name>
</gene>
<proteinExistence type="predicted"/>
<accession>A0A830GS84</accession>
<dbReference type="AlphaFoldDB" id="A0A830GS84"/>
<comment type="caution">
    <text evidence="1">The sequence shown here is derived from an EMBL/GenBank/DDBJ whole genome shotgun (WGS) entry which is preliminary data.</text>
</comment>
<reference evidence="1" key="2">
    <citation type="submission" date="2020-09" db="EMBL/GenBank/DDBJ databases">
        <authorList>
            <person name="Sun Q."/>
            <person name="Ohkuma M."/>
        </authorList>
    </citation>
    <scope>NUCLEOTIDE SEQUENCE</scope>
    <source>
        <strain evidence="1">JCM 17820</strain>
    </source>
</reference>
<sequence length="72" mass="8467">MDPTDPETWQQYNDRPAWVRRHREALMDATGLEIPQDLAAVDDWLDRYKAHMTRKLRNDHDEDESTDNGGEA</sequence>